<reference evidence="1 2" key="1">
    <citation type="journal article" date="2012" name="J. Bacteriol.">
        <title>Genome sequence of Rhizobium grahamii CCGE502, a broad-host-range symbiont with low nodulation competitiveness in Phaseolus vulgaris.</title>
        <authorList>
            <person name="Althabegoiti M.J."/>
            <person name="Lozano L."/>
            <person name="Torres-Tejerizo G."/>
            <person name="Ormeno-Orrillo E."/>
            <person name="Rogel M.A."/>
            <person name="Gonzalez V."/>
            <person name="Martinez-Romero E."/>
        </authorList>
    </citation>
    <scope>NUCLEOTIDE SEQUENCE [LARGE SCALE GENOMIC DNA]</scope>
    <source>
        <strain evidence="1 2">CCGE 502</strain>
    </source>
</reference>
<organism evidence="1 2">
    <name type="scientific">Rhizobium grahamii CCGE 502</name>
    <dbReference type="NCBI Taxonomy" id="990285"/>
    <lineage>
        <taxon>Bacteria</taxon>
        <taxon>Pseudomonadati</taxon>
        <taxon>Pseudomonadota</taxon>
        <taxon>Alphaproteobacteria</taxon>
        <taxon>Hyphomicrobiales</taxon>
        <taxon>Rhizobiaceae</taxon>
        <taxon>Rhizobium/Agrobacterium group</taxon>
        <taxon>Rhizobium</taxon>
    </lineage>
</organism>
<evidence type="ECO:0000313" key="2">
    <source>
        <dbReference type="Proteomes" id="UP000014411"/>
    </source>
</evidence>
<dbReference type="EMBL" id="AEYE02000014">
    <property type="protein sequence ID" value="EPE97857.1"/>
    <property type="molecule type" value="Genomic_DNA"/>
</dbReference>
<accession>S3HG60</accession>
<sequence>MKNVAIPCSAESKRITTKAVSSLDEKAAARQQGDAPAGYSGRSLTRKLGLRAGQATLLIGVPEIAEIETFGHFSSIETALPSGVERRFDYIHVFETGRPVLEDMALALSTAVKPDGMLWISWPKKAARVSTTVTEDVLRTIFLPLGMVDVKVCAIDKTWSGLKFVIRKDLRAGL</sequence>
<dbReference type="HOGENOM" id="CLU_129221_0_0_5"/>
<evidence type="ECO:0008006" key="3">
    <source>
        <dbReference type="Google" id="ProtNLM"/>
    </source>
</evidence>
<dbReference type="AlphaFoldDB" id="S3HG60"/>
<protein>
    <recommendedName>
        <fullName evidence="3">DUF3052 domain-containing protein</fullName>
    </recommendedName>
</protein>
<proteinExistence type="predicted"/>
<dbReference type="eggNOG" id="ENOG5032SHK">
    <property type="taxonomic scope" value="Bacteria"/>
</dbReference>
<dbReference type="Proteomes" id="UP000014411">
    <property type="component" value="Unassembled WGS sequence"/>
</dbReference>
<evidence type="ECO:0000313" key="1">
    <source>
        <dbReference type="EMBL" id="EPE97857.1"/>
    </source>
</evidence>
<comment type="caution">
    <text evidence="1">The sequence shown here is derived from an EMBL/GenBank/DDBJ whole genome shotgun (WGS) entry which is preliminary data.</text>
</comment>
<name>S3HG60_9HYPH</name>
<keyword evidence="2" id="KW-1185">Reference proteome</keyword>
<gene>
    <name evidence="1" type="ORF">RGCCGE502_13304</name>
</gene>